<dbReference type="InterPro" id="IPR017853">
    <property type="entry name" value="GH"/>
</dbReference>
<dbReference type="RefSeq" id="WP_114547838.1">
    <property type="nucleotide sequence ID" value="NZ_PPTT01000046.1"/>
</dbReference>
<feature type="chain" id="PRO_5038466006" description="beta-N-acetylhexosaminidase" evidence="7">
    <location>
        <begin position="21"/>
        <end position="420"/>
    </location>
</feature>
<evidence type="ECO:0000256" key="4">
    <source>
        <dbReference type="ARBA" id="ARBA00022801"/>
    </source>
</evidence>
<name>A0A3N0IW83_9ACTN</name>
<dbReference type="SUPFAM" id="SSF51445">
    <property type="entry name" value="(Trans)glycosidases"/>
    <property type="match status" value="1"/>
</dbReference>
<organism evidence="10 12">
    <name type="scientific">Eggerthella sinensis</name>
    <dbReference type="NCBI Taxonomy" id="242230"/>
    <lineage>
        <taxon>Bacteria</taxon>
        <taxon>Bacillati</taxon>
        <taxon>Actinomycetota</taxon>
        <taxon>Coriobacteriia</taxon>
        <taxon>Eggerthellales</taxon>
        <taxon>Eggerthellaceae</taxon>
        <taxon>Eggerthella</taxon>
    </lineage>
</organism>
<protein>
    <recommendedName>
        <fullName evidence="3">beta-N-acetylhexosaminidase</fullName>
        <ecNumber evidence="3">3.2.1.52</ecNumber>
    </recommendedName>
</protein>
<feature type="compositionally biased region" description="Low complexity" evidence="6">
    <location>
        <begin position="29"/>
        <end position="38"/>
    </location>
</feature>
<dbReference type="AlphaFoldDB" id="A0A3N0IW83"/>
<comment type="caution">
    <text evidence="10">The sequence shown here is derived from an EMBL/GenBank/DDBJ whole genome shotgun (WGS) entry which is preliminary data.</text>
</comment>
<feature type="compositionally biased region" description="Polar residues" evidence="6">
    <location>
        <begin position="45"/>
        <end position="55"/>
    </location>
</feature>
<keyword evidence="11" id="KW-1185">Reference proteome</keyword>
<keyword evidence="4 10" id="KW-0378">Hydrolase</keyword>
<reference evidence="12" key="2">
    <citation type="submission" date="2018-05" db="EMBL/GenBank/DDBJ databases">
        <title>Genome Sequencing of selected type strains of the family Eggerthellaceae.</title>
        <authorList>
            <person name="Danylec N."/>
            <person name="Stoll D.A."/>
            <person name="Doetsch A."/>
            <person name="Huch M."/>
        </authorList>
    </citation>
    <scope>NUCLEOTIDE SEQUENCE [LARGE SCALE GENOMIC DNA]</scope>
    <source>
        <strain evidence="12">DSM 16107</strain>
    </source>
</reference>
<evidence type="ECO:0000313" key="9">
    <source>
        <dbReference type="EMBL" id="RDB64282.1"/>
    </source>
</evidence>
<gene>
    <name evidence="9" type="ORF">C1876_16635</name>
    <name evidence="10" type="ORF">DMP09_13610</name>
</gene>
<dbReference type="InterPro" id="IPR001764">
    <property type="entry name" value="Glyco_hydro_3_N"/>
</dbReference>
<evidence type="ECO:0000313" key="12">
    <source>
        <dbReference type="Proteomes" id="UP000270112"/>
    </source>
</evidence>
<evidence type="ECO:0000256" key="2">
    <source>
        <dbReference type="ARBA" id="ARBA00005336"/>
    </source>
</evidence>
<dbReference type="Proteomes" id="UP000253817">
    <property type="component" value="Unassembled WGS sequence"/>
</dbReference>
<reference evidence="9 11" key="1">
    <citation type="journal article" date="2018" name="Elife">
        <title>Discovery and characterization of a prevalent human gut bacterial enzyme sufficient for the inactivation of a family of plant toxins.</title>
        <authorList>
            <person name="Koppel N."/>
            <person name="Bisanz J.E."/>
            <person name="Pandelia M.E."/>
            <person name="Turnbaugh P.J."/>
            <person name="Balskus E.P."/>
        </authorList>
    </citation>
    <scope>NUCLEOTIDE SEQUENCE [LARGE SCALE GENOMIC DNA]</scope>
    <source>
        <strain evidence="9 11">DSM 16107</strain>
    </source>
</reference>
<sequence>MRVRLLFIGALLACLCVAVAAGCVAAAPETAPESPSTEFGDPSDPSGSETPSTSPDAPARPEPSRQPTLDERAAQKVAELTLEQKAAQLFIVRPESITGVDVATQAGPATEEALSTYPVGGIAYFQQNLIDPDQTRTMLANSQAYAQEAVGLPLFTCVDEEGGTVSRIGGNPGFAIQNVGDMAAVGAAGDTAQAEDVARTIGTYLRDLGFNVDFAPDADICGDPATDVMALRSFGTDPQAVASMVAAQVDGFASAGMLCSAKHFPGIGGVMGDSHEGAIVSEKSLDELRADELVPFEAAIKADVPFIMVGHLSLPNATGTDTPASINPAIVTDLLRTELGYGNLIITDSMGMGAVGDVTPDQVGVAALEAGVDLVLMPADFPAAYEGVLDAVHDGRLTEDRIDESVQRIVKTKLSLEELE</sequence>
<evidence type="ECO:0000256" key="6">
    <source>
        <dbReference type="SAM" id="MobiDB-lite"/>
    </source>
</evidence>
<evidence type="ECO:0000256" key="5">
    <source>
        <dbReference type="ARBA" id="ARBA00023295"/>
    </source>
</evidence>
<evidence type="ECO:0000313" key="11">
    <source>
        <dbReference type="Proteomes" id="UP000253817"/>
    </source>
</evidence>
<feature type="signal peptide" evidence="7">
    <location>
        <begin position="1"/>
        <end position="20"/>
    </location>
</feature>
<evidence type="ECO:0000313" key="10">
    <source>
        <dbReference type="EMBL" id="RNM40592.1"/>
    </source>
</evidence>
<dbReference type="EMBL" id="PPTT01000046">
    <property type="protein sequence ID" value="RDB64282.1"/>
    <property type="molecule type" value="Genomic_DNA"/>
</dbReference>
<evidence type="ECO:0000256" key="7">
    <source>
        <dbReference type="SAM" id="SignalP"/>
    </source>
</evidence>
<dbReference type="InterPro" id="IPR050226">
    <property type="entry name" value="NagZ_Beta-hexosaminidase"/>
</dbReference>
<dbReference type="GO" id="GO:0009254">
    <property type="term" value="P:peptidoglycan turnover"/>
    <property type="evidence" value="ECO:0007669"/>
    <property type="project" value="TreeGrafter"/>
</dbReference>
<dbReference type="EMBL" id="QICC01000073">
    <property type="protein sequence ID" value="RNM40592.1"/>
    <property type="molecule type" value="Genomic_DNA"/>
</dbReference>
<dbReference type="InterPro" id="IPR036962">
    <property type="entry name" value="Glyco_hydro_3_N_sf"/>
</dbReference>
<comment type="similarity">
    <text evidence="2">Belongs to the glycosyl hydrolase 3 family.</text>
</comment>
<dbReference type="GO" id="GO:0005975">
    <property type="term" value="P:carbohydrate metabolic process"/>
    <property type="evidence" value="ECO:0007669"/>
    <property type="project" value="InterPro"/>
</dbReference>
<dbReference type="PANTHER" id="PTHR30480:SF13">
    <property type="entry name" value="BETA-HEXOSAMINIDASE"/>
    <property type="match status" value="1"/>
</dbReference>
<reference evidence="10" key="3">
    <citation type="journal article" date="2019" name="Microbiol. Resour. Announc.">
        <title>Draft Genome Sequences of Type Strains of Gordonibacter faecihominis, Paraeggerthella hongkongensis, Parvibacter caecicola,Slackia equolifaciens, Slackia faecicanis, and Slackia isoflavoniconvertens.</title>
        <authorList>
            <person name="Danylec N."/>
            <person name="Stoll D.A."/>
            <person name="Dotsch A."/>
            <person name="Huch M."/>
        </authorList>
    </citation>
    <scope>NUCLEOTIDE SEQUENCE</scope>
    <source>
        <strain evidence="10">DSM 16107</strain>
    </source>
</reference>
<accession>A0A3N0IW83</accession>
<proteinExistence type="inferred from homology"/>
<evidence type="ECO:0000256" key="3">
    <source>
        <dbReference type="ARBA" id="ARBA00012663"/>
    </source>
</evidence>
<dbReference type="GO" id="GO:0004563">
    <property type="term" value="F:beta-N-acetylhexosaminidase activity"/>
    <property type="evidence" value="ECO:0007669"/>
    <property type="project" value="UniProtKB-EC"/>
</dbReference>
<dbReference type="Pfam" id="PF00933">
    <property type="entry name" value="Glyco_hydro_3"/>
    <property type="match status" value="1"/>
</dbReference>
<dbReference type="EC" id="3.2.1.52" evidence="3"/>
<keyword evidence="7" id="KW-0732">Signal</keyword>
<comment type="catalytic activity">
    <reaction evidence="1">
        <text>Hydrolysis of terminal non-reducing N-acetyl-D-hexosamine residues in N-acetyl-beta-D-hexosaminides.</text>
        <dbReference type="EC" id="3.2.1.52"/>
    </reaction>
</comment>
<keyword evidence="5" id="KW-0326">Glycosidase</keyword>
<evidence type="ECO:0000259" key="8">
    <source>
        <dbReference type="Pfam" id="PF00933"/>
    </source>
</evidence>
<dbReference type="OrthoDB" id="9805821at2"/>
<feature type="region of interest" description="Disordered" evidence="6">
    <location>
        <begin position="29"/>
        <end position="71"/>
    </location>
</feature>
<feature type="domain" description="Glycoside hydrolase family 3 N-terminal" evidence="8">
    <location>
        <begin position="81"/>
        <end position="411"/>
    </location>
</feature>
<dbReference type="Proteomes" id="UP000270112">
    <property type="component" value="Unassembled WGS sequence"/>
</dbReference>
<dbReference type="PROSITE" id="PS51257">
    <property type="entry name" value="PROKAR_LIPOPROTEIN"/>
    <property type="match status" value="1"/>
</dbReference>
<dbReference type="Gene3D" id="3.20.20.300">
    <property type="entry name" value="Glycoside hydrolase, family 3, N-terminal domain"/>
    <property type="match status" value="1"/>
</dbReference>
<dbReference type="PANTHER" id="PTHR30480">
    <property type="entry name" value="BETA-HEXOSAMINIDASE-RELATED"/>
    <property type="match status" value="1"/>
</dbReference>
<evidence type="ECO:0000256" key="1">
    <source>
        <dbReference type="ARBA" id="ARBA00001231"/>
    </source>
</evidence>